<evidence type="ECO:0008006" key="5">
    <source>
        <dbReference type="Google" id="ProtNLM"/>
    </source>
</evidence>
<gene>
    <name evidence="3" type="ORF">GCM10010981_37370</name>
</gene>
<feature type="chain" id="PRO_5047402916" description="DUF1190 domain-containing protein" evidence="2">
    <location>
        <begin position="22"/>
        <end position="182"/>
    </location>
</feature>
<reference evidence="4" key="1">
    <citation type="journal article" date="2019" name="Int. J. Syst. Evol. Microbiol.">
        <title>The Global Catalogue of Microorganisms (GCM) 10K type strain sequencing project: providing services to taxonomists for standard genome sequencing and annotation.</title>
        <authorList>
            <consortium name="The Broad Institute Genomics Platform"/>
            <consortium name="The Broad Institute Genome Sequencing Center for Infectious Disease"/>
            <person name="Wu L."/>
            <person name="Ma J."/>
        </authorList>
    </citation>
    <scope>NUCLEOTIDE SEQUENCE [LARGE SCALE GENOMIC DNA]</scope>
    <source>
        <strain evidence="4">CGMCC 1.15439</strain>
    </source>
</reference>
<dbReference type="Proteomes" id="UP000620046">
    <property type="component" value="Unassembled WGS sequence"/>
</dbReference>
<dbReference type="PROSITE" id="PS51257">
    <property type="entry name" value="PROKAR_LIPOPROTEIN"/>
    <property type="match status" value="1"/>
</dbReference>
<accession>A0ABQ1GJ53</accession>
<evidence type="ECO:0000256" key="1">
    <source>
        <dbReference type="SAM" id="MobiDB-lite"/>
    </source>
</evidence>
<name>A0ABQ1GJ53_9GAMM</name>
<organism evidence="3 4">
    <name type="scientific">Dyella nitratireducens</name>
    <dbReference type="NCBI Taxonomy" id="1849580"/>
    <lineage>
        <taxon>Bacteria</taxon>
        <taxon>Pseudomonadati</taxon>
        <taxon>Pseudomonadota</taxon>
        <taxon>Gammaproteobacteria</taxon>
        <taxon>Lysobacterales</taxon>
        <taxon>Rhodanobacteraceae</taxon>
        <taxon>Dyella</taxon>
    </lineage>
</organism>
<proteinExistence type="predicted"/>
<keyword evidence="4" id="KW-1185">Reference proteome</keyword>
<feature type="compositionally biased region" description="Gly residues" evidence="1">
    <location>
        <begin position="164"/>
        <end position="182"/>
    </location>
</feature>
<protein>
    <recommendedName>
        <fullName evidence="5">DUF1190 domain-containing protein</fullName>
    </recommendedName>
</protein>
<feature type="signal peptide" evidence="2">
    <location>
        <begin position="1"/>
        <end position="21"/>
    </location>
</feature>
<feature type="region of interest" description="Disordered" evidence="1">
    <location>
        <begin position="146"/>
        <end position="182"/>
    </location>
</feature>
<dbReference type="Pfam" id="PF06693">
    <property type="entry name" value="DUF1190"/>
    <property type="match status" value="1"/>
</dbReference>
<evidence type="ECO:0000256" key="2">
    <source>
        <dbReference type="SAM" id="SignalP"/>
    </source>
</evidence>
<dbReference type="EMBL" id="BMJA01000004">
    <property type="protein sequence ID" value="GGA44838.1"/>
    <property type="molecule type" value="Genomic_DNA"/>
</dbReference>
<dbReference type="InterPro" id="IPR009576">
    <property type="entry name" value="Biofilm_formation_YgiB"/>
</dbReference>
<evidence type="ECO:0000313" key="4">
    <source>
        <dbReference type="Proteomes" id="UP000620046"/>
    </source>
</evidence>
<comment type="caution">
    <text evidence="3">The sequence shown here is derived from an EMBL/GenBank/DDBJ whole genome shotgun (WGS) entry which is preliminary data.</text>
</comment>
<sequence>MKRSRTVSLVVMGLTPLVITACDNGQKSQQTFTSLSSCTAAGVPEASCEAAYVEAVADATDEGPRYATREQCAQDYSLDTCRESAAALGTAWAPVMSGFLIGRIIRSSQTTYYPAGPVFRKRDNTDYSPHYGHIYSGGGSGGGYTGSAGGWRSTPSSEAVGEGDTTGRGGFGGEGGEGGHGS</sequence>
<keyword evidence="2" id="KW-0732">Signal</keyword>
<evidence type="ECO:0000313" key="3">
    <source>
        <dbReference type="EMBL" id="GGA44838.1"/>
    </source>
</evidence>
<dbReference type="RefSeq" id="WP_188796648.1">
    <property type="nucleotide sequence ID" value="NZ_BMJA01000004.1"/>
</dbReference>